<dbReference type="PANTHER" id="PTHR10000">
    <property type="entry name" value="PHOSPHOSERINE PHOSPHATASE"/>
    <property type="match status" value="1"/>
</dbReference>
<evidence type="ECO:0000313" key="1">
    <source>
        <dbReference type="EMBL" id="MBP4142046.1"/>
    </source>
</evidence>
<organism evidence="1 2">
    <name type="scientific">Flavobacterium flabelliforme</name>
    <dbReference type="NCBI Taxonomy" id="2816119"/>
    <lineage>
        <taxon>Bacteria</taxon>
        <taxon>Pseudomonadati</taxon>
        <taxon>Bacteroidota</taxon>
        <taxon>Flavobacteriia</taxon>
        <taxon>Flavobacteriales</taxon>
        <taxon>Flavobacteriaceae</taxon>
        <taxon>Flavobacterium</taxon>
    </lineage>
</organism>
<proteinExistence type="predicted"/>
<name>A0ABS5CTU8_9FLAO</name>
<dbReference type="InterPro" id="IPR023214">
    <property type="entry name" value="HAD_sf"/>
</dbReference>
<dbReference type="Gene3D" id="3.30.1240.10">
    <property type="match status" value="1"/>
</dbReference>
<dbReference type="Pfam" id="PF08282">
    <property type="entry name" value="Hydrolase_3"/>
    <property type="match status" value="1"/>
</dbReference>
<accession>A0ABS5CTU8</accession>
<evidence type="ECO:0000313" key="2">
    <source>
        <dbReference type="Proteomes" id="UP000674217"/>
    </source>
</evidence>
<gene>
    <name evidence="1" type="ORF">J3S90_09545</name>
</gene>
<dbReference type="GO" id="GO:0016787">
    <property type="term" value="F:hydrolase activity"/>
    <property type="evidence" value="ECO:0007669"/>
    <property type="project" value="UniProtKB-KW"/>
</dbReference>
<dbReference type="PANTHER" id="PTHR10000:SF8">
    <property type="entry name" value="HAD SUPERFAMILY HYDROLASE-LIKE, TYPE 3"/>
    <property type="match status" value="1"/>
</dbReference>
<keyword evidence="1" id="KW-0378">Hydrolase</keyword>
<keyword evidence="2" id="KW-1185">Reference proteome</keyword>
<dbReference type="SUPFAM" id="SSF56784">
    <property type="entry name" value="HAD-like"/>
    <property type="match status" value="1"/>
</dbReference>
<dbReference type="Proteomes" id="UP000674217">
    <property type="component" value="Unassembled WGS sequence"/>
</dbReference>
<dbReference type="RefSeq" id="WP_210646008.1">
    <property type="nucleotide sequence ID" value="NZ_JAGFBU010000003.1"/>
</dbReference>
<dbReference type="InterPro" id="IPR006379">
    <property type="entry name" value="HAD-SF_hydro_IIB"/>
</dbReference>
<dbReference type="InterPro" id="IPR036412">
    <property type="entry name" value="HAD-like_sf"/>
</dbReference>
<dbReference type="SFLD" id="SFLDS00003">
    <property type="entry name" value="Haloacid_Dehalogenase"/>
    <property type="match status" value="1"/>
</dbReference>
<dbReference type="EMBL" id="JAGFBU010000003">
    <property type="protein sequence ID" value="MBP4142046.1"/>
    <property type="molecule type" value="Genomic_DNA"/>
</dbReference>
<dbReference type="SFLD" id="SFLDG01140">
    <property type="entry name" value="C2.B:_Phosphomannomutase_and_P"/>
    <property type="match status" value="1"/>
</dbReference>
<dbReference type="NCBIfam" id="TIGR01484">
    <property type="entry name" value="HAD-SF-IIB"/>
    <property type="match status" value="1"/>
</dbReference>
<comment type="caution">
    <text evidence="1">The sequence shown here is derived from an EMBL/GenBank/DDBJ whole genome shotgun (WGS) entry which is preliminary data.</text>
</comment>
<dbReference type="Gene3D" id="3.40.50.1000">
    <property type="entry name" value="HAD superfamily/HAD-like"/>
    <property type="match status" value="1"/>
</dbReference>
<protein>
    <submittedName>
        <fullName evidence="1">HAD-IIB family hydrolase</fullName>
    </submittedName>
</protein>
<sequence length="261" mass="30105">MYIIKLISIDLDGTLLKNDFSISDKCIQAIRFQKKKNIIIVFNTSRPLKLLPKNLYEEFYDDYWILSNGGFCVKSGIKIFENLIESNNVKSLSKSFTTLYKNTFFSIESNNEIFSSFQNLKKCTQYFAQQISEKDIGRKDITKFLIIDEGKEKICLDTLKTFLPINTKLLITDNNKYIQIMPKMSSKLLGILELIDSLDLSLENVLSFGDDLNDYELIKNSGIGVAMENAHSEIKKVSKYITKSNEENGIYHFLNNTKKFQ</sequence>
<reference evidence="1 2" key="1">
    <citation type="submission" date="2021-03" db="EMBL/GenBank/DDBJ databases">
        <title>Flavobacterium Flabelliformis Sp. Nov. And Flavobacterium Geliluteum Sp. Nov., Two Novel Multidrug Resistant Psychrophilic Species Isolated From Antarctica.</title>
        <authorList>
            <person name="Kralova S."/>
            <person name="Busse H.J."/>
            <person name="Bezdicek M."/>
            <person name="Nykrynova M."/>
            <person name="Kroupova E."/>
            <person name="Krsek D."/>
            <person name="Sedlacek I."/>
        </authorList>
    </citation>
    <scope>NUCLEOTIDE SEQUENCE [LARGE SCALE GENOMIC DNA]</scope>
    <source>
        <strain evidence="1 2">P4023</strain>
    </source>
</reference>